<reference evidence="3 4" key="1">
    <citation type="submission" date="2018-09" db="EMBL/GenBank/DDBJ databases">
        <authorList>
            <person name="Grouzdev D.S."/>
            <person name="Krutkina M.S."/>
        </authorList>
    </citation>
    <scope>NUCLEOTIDE SEQUENCE [LARGE SCALE GENOMIC DNA]</scope>
    <source>
        <strain evidence="3 4">RmlP001</strain>
    </source>
</reference>
<protein>
    <recommendedName>
        <fullName evidence="2">Solute-binding protein family 3/N-terminal domain-containing protein</fullName>
    </recommendedName>
</protein>
<dbReference type="AlphaFoldDB" id="A0A4Q2RK35"/>
<evidence type="ECO:0000259" key="2">
    <source>
        <dbReference type="SMART" id="SM00062"/>
    </source>
</evidence>
<feature type="compositionally biased region" description="Pro residues" evidence="1">
    <location>
        <begin position="292"/>
        <end position="303"/>
    </location>
</feature>
<feature type="region of interest" description="Disordered" evidence="1">
    <location>
        <begin position="292"/>
        <end position="315"/>
    </location>
</feature>
<dbReference type="SMART" id="SM00062">
    <property type="entry name" value="PBPb"/>
    <property type="match status" value="1"/>
</dbReference>
<gene>
    <name evidence="3" type="ORF">D3272_00755</name>
</gene>
<sequence length="315" mass="31357">MSRRTAVPGLIVAGAREFDGPRGMPQEVRRLARPTRTARPPGAVLRAAAILPALLAPAAADEAGAPPARLTVAVPPGSGPTAGFDRDLFAVLAVDIGSGITVVEAPPAAALAGLDGGRFDVAAGPFAPGEAAGRRALPPVATGGEALLKRRGDGALLEAADIAGKRIGVPDAAVGASVRRLAAALKARVTLHGSFRPGDGEGDLAAGHVAALAGSVEAMAAAALARPGAVEVVGPPFGAAPRLAPVMRPGPEADRLAGVVAGALRRMRADGRLAALQRRWFGLAFDPPADVPVPSPITSPAPAPLLGGTPRPGRH</sequence>
<dbReference type="Pfam" id="PF00497">
    <property type="entry name" value="SBP_bac_3"/>
    <property type="match status" value="1"/>
</dbReference>
<feature type="domain" description="Solute-binding protein family 3/N-terminal" evidence="2">
    <location>
        <begin position="69"/>
        <end position="284"/>
    </location>
</feature>
<organism evidence="3 4">
    <name type="scientific">Lichenibacterium ramalinae</name>
    <dbReference type="NCBI Taxonomy" id="2316527"/>
    <lineage>
        <taxon>Bacteria</taxon>
        <taxon>Pseudomonadati</taxon>
        <taxon>Pseudomonadota</taxon>
        <taxon>Alphaproteobacteria</taxon>
        <taxon>Hyphomicrobiales</taxon>
        <taxon>Lichenihabitantaceae</taxon>
        <taxon>Lichenibacterium</taxon>
    </lineage>
</organism>
<proteinExistence type="predicted"/>
<dbReference type="Proteomes" id="UP000289411">
    <property type="component" value="Unassembled WGS sequence"/>
</dbReference>
<dbReference type="EMBL" id="QYBC01000001">
    <property type="protein sequence ID" value="RYB07697.1"/>
    <property type="molecule type" value="Genomic_DNA"/>
</dbReference>
<keyword evidence="4" id="KW-1185">Reference proteome</keyword>
<evidence type="ECO:0000313" key="3">
    <source>
        <dbReference type="EMBL" id="RYB07697.1"/>
    </source>
</evidence>
<accession>A0A4Q2RK35</accession>
<evidence type="ECO:0000256" key="1">
    <source>
        <dbReference type="SAM" id="MobiDB-lite"/>
    </source>
</evidence>
<evidence type="ECO:0000313" key="4">
    <source>
        <dbReference type="Proteomes" id="UP000289411"/>
    </source>
</evidence>
<comment type="caution">
    <text evidence="3">The sequence shown here is derived from an EMBL/GenBank/DDBJ whole genome shotgun (WGS) entry which is preliminary data.</text>
</comment>
<dbReference type="Gene3D" id="3.40.190.10">
    <property type="entry name" value="Periplasmic binding protein-like II"/>
    <property type="match status" value="2"/>
</dbReference>
<reference evidence="3 4" key="2">
    <citation type="submission" date="2019-02" db="EMBL/GenBank/DDBJ databases">
        <title>'Lichenibacterium ramalinii' gen. nov. sp. nov., 'Lichenibacterium minor' gen. nov. sp. nov.</title>
        <authorList>
            <person name="Pankratov T."/>
        </authorList>
    </citation>
    <scope>NUCLEOTIDE SEQUENCE [LARGE SCALE GENOMIC DNA]</scope>
    <source>
        <strain evidence="3 4">RmlP001</strain>
    </source>
</reference>
<dbReference type="InterPro" id="IPR001638">
    <property type="entry name" value="Solute-binding_3/MltF_N"/>
</dbReference>
<name>A0A4Q2RK35_9HYPH</name>
<dbReference type="SUPFAM" id="SSF53850">
    <property type="entry name" value="Periplasmic binding protein-like II"/>
    <property type="match status" value="1"/>
</dbReference>